<dbReference type="OrthoDB" id="5982258at2759"/>
<keyword evidence="1" id="KW-0677">Repeat</keyword>
<dbReference type="SMART" id="SM00409">
    <property type="entry name" value="IG"/>
    <property type="match status" value="3"/>
</dbReference>
<dbReference type="SMART" id="SM00408">
    <property type="entry name" value="IGc2"/>
    <property type="match status" value="3"/>
</dbReference>
<dbReference type="CDD" id="cd00096">
    <property type="entry name" value="Ig"/>
    <property type="match status" value="1"/>
</dbReference>
<gene>
    <name evidence="5" type="ORF">ACOC_LOCUS2063</name>
</gene>
<feature type="domain" description="Ig-like" evidence="3">
    <location>
        <begin position="406"/>
        <end position="496"/>
    </location>
</feature>
<keyword evidence="6" id="KW-1185">Reference proteome</keyword>
<dbReference type="InterPro" id="IPR013783">
    <property type="entry name" value="Ig-like_fold"/>
</dbReference>
<dbReference type="InterPro" id="IPR013151">
    <property type="entry name" value="Immunoglobulin_dom"/>
</dbReference>
<evidence type="ECO:0000313" key="6">
    <source>
        <dbReference type="Proteomes" id="UP000267027"/>
    </source>
</evidence>
<reference evidence="5 6" key="2">
    <citation type="submission" date="2018-11" db="EMBL/GenBank/DDBJ databases">
        <authorList>
            <consortium name="Pathogen Informatics"/>
        </authorList>
    </citation>
    <scope>NUCLEOTIDE SEQUENCE [LARGE SCALE GENOMIC DNA]</scope>
    <source>
        <strain evidence="5 6">Costa Rica</strain>
    </source>
</reference>
<dbReference type="InterPro" id="IPR007110">
    <property type="entry name" value="Ig-like_dom"/>
</dbReference>
<dbReference type="WBParaSite" id="ACOC_0000206201-mRNA-1">
    <property type="protein sequence ID" value="ACOC_0000206201-mRNA-1"/>
    <property type="gene ID" value="ACOC_0000206201"/>
</dbReference>
<dbReference type="PANTHER" id="PTHR44170">
    <property type="entry name" value="PROTEIN SIDEKICK"/>
    <property type="match status" value="1"/>
</dbReference>
<sequence>MLNVRWLKDGESLTEIAMNFDKEDFSINGSLLTIIGGKQKLEGDYQCVAQVSGVRLSNRQVVKTTLVSDPLKLRRARITKFDQTTNHYVHVKQGQVARLPCAGLPDVVPGPAEICFIKSEMESDGCLSDKVDSIYLPTSTGMQISVVQPHHAGEYYCVVRNEYTKQTRKSPRYVKLRVDKAGNGTFFGSPDPPQLLFPSKENRPDNPIVVDVVVGQDVILECVFVDAKVIWIKVGGITPQISLTDDEARLRQIWGNLRIRQVTQEDSGIYSCHGLSPFDDSPSLQEDDHPKVYYTLVVHAPTDVHLEMNQNVRDKSWQLSCFVKNLRYEIPMVYVNGTTLIDAIGQMGVASSTNFYSNPVNATIRIRSNYSGSVQCISRPAMDEAEVYGSGLERGRSHNLYVVSSPSSDHLIKQGPVNVTASIGDDVELICLVIQRVNSKYWLKDGSYVPFGAARTQRVGSNSLKIHKVEKRDEGWYTCVVVGEGSEKSEQQAYLSITERATTPFSASTEFHVNKKKNDFVTVEDVRGFVTGPHVRIQWSVIGKMEALTSIAGFKIELQTEGALNDSWIEADSVDSHVRATTIKDLVPNNRYQFRVKLVKDDGSSFLSNSTSWMTVNLPVGDTLPVETERHVGGNDTEIIIDGLQANETYEFSVTAENHAGKGPSSPRVTVNMTTANGKFLDTSYRIFNEQKVHKSRIVDDTVDLYGIDLMDERSPLKAKQDENFSTTRKKFHFSGVLPNLYGTEDNALNNDCEDPTYDPTCVITGLMAAIKEPDTVIFHGTVKYHQLTFNQKYKCKHLSHPIRHFSPLIHVAEEVML</sequence>
<name>A0A0R3PDM8_ANGCS</name>
<reference evidence="7" key="1">
    <citation type="submission" date="2016-04" db="UniProtKB">
        <authorList>
            <consortium name="WormBaseParasite"/>
        </authorList>
    </citation>
    <scope>IDENTIFICATION</scope>
</reference>
<dbReference type="Pfam" id="PF00041">
    <property type="entry name" value="fn3"/>
    <property type="match status" value="2"/>
</dbReference>
<dbReference type="PROSITE" id="PS50835">
    <property type="entry name" value="IG_LIKE"/>
    <property type="match status" value="3"/>
</dbReference>
<evidence type="ECO:0000259" key="4">
    <source>
        <dbReference type="PROSITE" id="PS50853"/>
    </source>
</evidence>
<dbReference type="GO" id="GO:0098609">
    <property type="term" value="P:cell-cell adhesion"/>
    <property type="evidence" value="ECO:0007669"/>
    <property type="project" value="TreeGrafter"/>
</dbReference>
<dbReference type="Pfam" id="PF00047">
    <property type="entry name" value="ig"/>
    <property type="match status" value="1"/>
</dbReference>
<dbReference type="EMBL" id="UYYA01000365">
    <property type="protein sequence ID" value="VDM53648.1"/>
    <property type="molecule type" value="Genomic_DNA"/>
</dbReference>
<dbReference type="SUPFAM" id="SSF49265">
    <property type="entry name" value="Fibronectin type III"/>
    <property type="match status" value="1"/>
</dbReference>
<dbReference type="CDD" id="cd00063">
    <property type="entry name" value="FN3"/>
    <property type="match status" value="2"/>
</dbReference>
<organism evidence="7">
    <name type="scientific">Angiostrongylus costaricensis</name>
    <name type="common">Nematode worm</name>
    <dbReference type="NCBI Taxonomy" id="334426"/>
    <lineage>
        <taxon>Eukaryota</taxon>
        <taxon>Metazoa</taxon>
        <taxon>Ecdysozoa</taxon>
        <taxon>Nematoda</taxon>
        <taxon>Chromadorea</taxon>
        <taxon>Rhabditida</taxon>
        <taxon>Rhabditina</taxon>
        <taxon>Rhabditomorpha</taxon>
        <taxon>Strongyloidea</taxon>
        <taxon>Metastrongylidae</taxon>
        <taxon>Angiostrongylus</taxon>
    </lineage>
</organism>
<dbReference type="PROSITE" id="PS50853">
    <property type="entry name" value="FN3"/>
    <property type="match status" value="1"/>
</dbReference>
<dbReference type="OMA" id="CISRPAM"/>
<dbReference type="Gene3D" id="2.60.40.10">
    <property type="entry name" value="Immunoglobulins"/>
    <property type="match status" value="5"/>
</dbReference>
<proteinExistence type="predicted"/>
<dbReference type="InterPro" id="IPR036116">
    <property type="entry name" value="FN3_sf"/>
</dbReference>
<dbReference type="Proteomes" id="UP000267027">
    <property type="component" value="Unassembled WGS sequence"/>
</dbReference>
<keyword evidence="2" id="KW-1015">Disulfide bond</keyword>
<evidence type="ECO:0000256" key="2">
    <source>
        <dbReference type="ARBA" id="ARBA00023157"/>
    </source>
</evidence>
<dbReference type="InterPro" id="IPR003961">
    <property type="entry name" value="FN3_dom"/>
</dbReference>
<dbReference type="PANTHER" id="PTHR44170:SF55">
    <property type="entry name" value="OBSCURIN ISOFORM X2"/>
    <property type="match status" value="1"/>
</dbReference>
<feature type="domain" description="Fibronectin type-III" evidence="4">
    <location>
        <begin position="574"/>
        <end position="678"/>
    </location>
</feature>
<feature type="domain" description="Ig-like" evidence="3">
    <location>
        <begin position="204"/>
        <end position="272"/>
    </location>
</feature>
<dbReference type="SMART" id="SM00060">
    <property type="entry name" value="FN3"/>
    <property type="match status" value="2"/>
</dbReference>
<dbReference type="SUPFAM" id="SSF48726">
    <property type="entry name" value="Immunoglobulin"/>
    <property type="match status" value="3"/>
</dbReference>
<evidence type="ECO:0000313" key="5">
    <source>
        <dbReference type="EMBL" id="VDM53648.1"/>
    </source>
</evidence>
<dbReference type="AlphaFoldDB" id="A0A0R3PDM8"/>
<protein>
    <submittedName>
        <fullName evidence="7">Ig-like domain-containing protein</fullName>
    </submittedName>
</protein>
<dbReference type="InterPro" id="IPR003598">
    <property type="entry name" value="Ig_sub2"/>
</dbReference>
<dbReference type="STRING" id="334426.A0A0R3PDM8"/>
<evidence type="ECO:0000256" key="1">
    <source>
        <dbReference type="ARBA" id="ARBA00022737"/>
    </source>
</evidence>
<evidence type="ECO:0000259" key="3">
    <source>
        <dbReference type="PROSITE" id="PS50835"/>
    </source>
</evidence>
<feature type="domain" description="Ig-like" evidence="3">
    <location>
        <begin position="1"/>
        <end position="57"/>
    </location>
</feature>
<dbReference type="InterPro" id="IPR036179">
    <property type="entry name" value="Ig-like_dom_sf"/>
</dbReference>
<dbReference type="InterPro" id="IPR003599">
    <property type="entry name" value="Ig_sub"/>
</dbReference>
<accession>A0A0R3PDM8</accession>
<evidence type="ECO:0000313" key="7">
    <source>
        <dbReference type="WBParaSite" id="ACOC_0000206201-mRNA-1"/>
    </source>
</evidence>